<name>W6Q7S3_PENRF</name>
<reference evidence="1" key="1">
    <citation type="journal article" date="2014" name="Nat. Commun.">
        <title>Multiple recent horizontal transfers of a large genomic region in cheese making fungi.</title>
        <authorList>
            <person name="Cheeseman K."/>
            <person name="Ropars J."/>
            <person name="Renault P."/>
            <person name="Dupont J."/>
            <person name="Gouzy J."/>
            <person name="Branca A."/>
            <person name="Abraham A.L."/>
            <person name="Ceppi M."/>
            <person name="Conseiller E."/>
            <person name="Debuchy R."/>
            <person name="Malagnac F."/>
            <person name="Goarin A."/>
            <person name="Silar P."/>
            <person name="Lacoste S."/>
            <person name="Sallet E."/>
            <person name="Bensimon A."/>
            <person name="Giraud T."/>
            <person name="Brygoo Y."/>
        </authorList>
    </citation>
    <scope>NUCLEOTIDE SEQUENCE [LARGE SCALE GENOMIC DNA]</scope>
    <source>
        <strain evidence="1">FM164</strain>
    </source>
</reference>
<gene>
    <name evidence="1" type="ORF">PROQFM164_S02g002894</name>
</gene>
<dbReference type="Proteomes" id="UP000030686">
    <property type="component" value="Unassembled WGS sequence"/>
</dbReference>
<keyword evidence="2" id="KW-1185">Reference proteome</keyword>
<proteinExistence type="predicted"/>
<dbReference type="AlphaFoldDB" id="W6Q7S3"/>
<evidence type="ECO:0000313" key="1">
    <source>
        <dbReference type="EMBL" id="CDM32743.1"/>
    </source>
</evidence>
<dbReference type="EMBL" id="HG792016">
    <property type="protein sequence ID" value="CDM32743.1"/>
    <property type="molecule type" value="Genomic_DNA"/>
</dbReference>
<dbReference type="OrthoDB" id="5244761at2759"/>
<protein>
    <submittedName>
        <fullName evidence="1">Genomic scaffold, ProqFM164S02</fullName>
    </submittedName>
</protein>
<evidence type="ECO:0000313" key="2">
    <source>
        <dbReference type="Proteomes" id="UP000030686"/>
    </source>
</evidence>
<organism evidence="1 2">
    <name type="scientific">Penicillium roqueforti (strain FM164)</name>
    <dbReference type="NCBI Taxonomy" id="1365484"/>
    <lineage>
        <taxon>Eukaryota</taxon>
        <taxon>Fungi</taxon>
        <taxon>Dikarya</taxon>
        <taxon>Ascomycota</taxon>
        <taxon>Pezizomycotina</taxon>
        <taxon>Eurotiomycetes</taxon>
        <taxon>Eurotiomycetidae</taxon>
        <taxon>Eurotiales</taxon>
        <taxon>Aspergillaceae</taxon>
        <taxon>Penicillium</taxon>
    </lineage>
</organism>
<sequence>MWLSIKRLIHPERYDEDYVMRLEEERGLISIYGQGEISYTADNSQLPMDSAVLSAYTAKARSHTLPITVN</sequence>
<accession>W6Q7S3</accession>